<dbReference type="SUPFAM" id="SSF75304">
    <property type="entry name" value="Amidase signature (AS) enzymes"/>
    <property type="match status" value="1"/>
</dbReference>
<feature type="domain" description="Amidase" evidence="3">
    <location>
        <begin position="167"/>
        <end position="589"/>
    </location>
</feature>
<proteinExistence type="inferred from homology"/>
<protein>
    <submittedName>
        <fullName evidence="4">N-acylethanolamine amidohydrolase</fullName>
    </submittedName>
</protein>
<sequence length="628" mass="68231">MAPNRKYANYPGAREGPTQVNTNTQKEDQNPVLRGWPLVAGSTILANSGAVQRFFWSNAKFGSIRDLPGLDDYRYRFAPDVICLSETGSHPEPIPFSAELTTPAPADQPARYLSSADYHALYKTGAITPLDVVQVLLPLIRRAEGHPPPQTGPYANAWVASHGREDIAIDSARASTERWRRGEPLGPLDGVPIGVKDDIDVKGYVSHNGMQYRPDLPWFEPADKTWWPVEQLEAAGAIVLGKNAMHELGGGQLHPPFRIIQFKLKLTSHADTNGCNPRWGTPTNWHNKSYYPGGSSSGGGSALGAGIVPISVGTDAGGSIRIPSSFNGLYGLKPSHHRTCAMNSSMCVVGPLAATVSDLTIAYRLMSRPNPDDPIQGLYTPSIPPSPSAPKTIAIDEAWWSKASGPVASICRAAVDNFKSQGYTVVNIRIPYLREIQLMHSATCVTEMQDLARHRHPNPDAWQSIINHANKVTMSVGTQTPAGDYMKYNQLRDLLMKHLAHLFEENPGMLVVTPTTPLPGWPKHPGDEAYGVSDTNTTIANMSYVYVANVSGCPAVTAPVGYVDPVQGEGKIPVGLMAMAEWGCEEQLLGWASEAETYLHKEGRQRPVGWVDVIEMTKNGGLEAKKNI</sequence>
<comment type="caution">
    <text evidence="4">The sequence shown here is derived from an EMBL/GenBank/DDBJ whole genome shotgun (WGS) entry which is preliminary data.</text>
</comment>
<dbReference type="GO" id="GO:0003824">
    <property type="term" value="F:catalytic activity"/>
    <property type="evidence" value="ECO:0007669"/>
    <property type="project" value="InterPro"/>
</dbReference>
<accession>A0AAD9YNT7</accession>
<dbReference type="PROSITE" id="PS00571">
    <property type="entry name" value="AMIDASES"/>
    <property type="match status" value="1"/>
</dbReference>
<dbReference type="InterPro" id="IPR020556">
    <property type="entry name" value="Amidase_CS"/>
</dbReference>
<evidence type="ECO:0000259" key="3">
    <source>
        <dbReference type="Pfam" id="PF01425"/>
    </source>
</evidence>
<dbReference type="Gene3D" id="3.90.1300.10">
    <property type="entry name" value="Amidase signature (AS) domain"/>
    <property type="match status" value="1"/>
</dbReference>
<evidence type="ECO:0000313" key="5">
    <source>
        <dbReference type="Proteomes" id="UP001281614"/>
    </source>
</evidence>
<evidence type="ECO:0000256" key="1">
    <source>
        <dbReference type="ARBA" id="ARBA00009199"/>
    </source>
</evidence>
<dbReference type="EMBL" id="VYYT01000046">
    <property type="protein sequence ID" value="KAK2774416.1"/>
    <property type="molecule type" value="Genomic_DNA"/>
</dbReference>
<dbReference type="AlphaFoldDB" id="A0AAD9YNT7"/>
<dbReference type="InterPro" id="IPR023631">
    <property type="entry name" value="Amidase_dom"/>
</dbReference>
<reference evidence="4" key="1">
    <citation type="submission" date="2023-02" db="EMBL/GenBank/DDBJ databases">
        <title>Colletotrichum kahawae CIFC_Que2 genome sequencing and assembly.</title>
        <authorList>
            <person name="Baroncelli R."/>
        </authorList>
    </citation>
    <scope>NUCLEOTIDE SEQUENCE</scope>
    <source>
        <strain evidence="4">CIFC_Que2</strain>
    </source>
</reference>
<gene>
    <name evidence="4" type="ORF">CKAH01_03649</name>
</gene>
<dbReference type="Pfam" id="PF01425">
    <property type="entry name" value="Amidase"/>
    <property type="match status" value="1"/>
</dbReference>
<keyword evidence="5" id="KW-1185">Reference proteome</keyword>
<dbReference type="PANTHER" id="PTHR11895:SF67">
    <property type="entry name" value="AMIDASE DOMAIN-CONTAINING PROTEIN"/>
    <property type="match status" value="1"/>
</dbReference>
<feature type="region of interest" description="Disordered" evidence="2">
    <location>
        <begin position="1"/>
        <end position="25"/>
    </location>
</feature>
<evidence type="ECO:0000256" key="2">
    <source>
        <dbReference type="SAM" id="MobiDB-lite"/>
    </source>
</evidence>
<evidence type="ECO:0000313" key="4">
    <source>
        <dbReference type="EMBL" id="KAK2774416.1"/>
    </source>
</evidence>
<dbReference type="InterPro" id="IPR000120">
    <property type="entry name" value="Amidase"/>
</dbReference>
<organism evidence="4 5">
    <name type="scientific">Colletotrichum kahawae</name>
    <name type="common">Coffee berry disease fungus</name>
    <dbReference type="NCBI Taxonomy" id="34407"/>
    <lineage>
        <taxon>Eukaryota</taxon>
        <taxon>Fungi</taxon>
        <taxon>Dikarya</taxon>
        <taxon>Ascomycota</taxon>
        <taxon>Pezizomycotina</taxon>
        <taxon>Sordariomycetes</taxon>
        <taxon>Hypocreomycetidae</taxon>
        <taxon>Glomerellales</taxon>
        <taxon>Glomerellaceae</taxon>
        <taxon>Colletotrichum</taxon>
        <taxon>Colletotrichum gloeosporioides species complex</taxon>
    </lineage>
</organism>
<comment type="similarity">
    <text evidence="1">Belongs to the amidase family.</text>
</comment>
<dbReference type="PANTHER" id="PTHR11895">
    <property type="entry name" value="TRANSAMIDASE"/>
    <property type="match status" value="1"/>
</dbReference>
<dbReference type="InterPro" id="IPR036928">
    <property type="entry name" value="AS_sf"/>
</dbReference>
<dbReference type="Proteomes" id="UP001281614">
    <property type="component" value="Unassembled WGS sequence"/>
</dbReference>
<name>A0AAD9YNT7_COLKA</name>